<dbReference type="PANTHER" id="PTHR34289">
    <property type="entry name" value="PROTEIN, PUTATIVE (DUF819)-RELATED"/>
    <property type="match status" value="1"/>
</dbReference>
<gene>
    <name evidence="2" type="ORF">GXP67_14350</name>
</gene>
<feature type="transmembrane region" description="Helical" evidence="1">
    <location>
        <begin position="393"/>
        <end position="414"/>
    </location>
</feature>
<feature type="transmembrane region" description="Helical" evidence="1">
    <location>
        <begin position="334"/>
        <end position="353"/>
    </location>
</feature>
<feature type="transmembrane region" description="Helical" evidence="1">
    <location>
        <begin position="277"/>
        <end position="295"/>
    </location>
</feature>
<dbReference type="AlphaFoldDB" id="A0A6C0GID5"/>
<name>A0A6C0GID5_9BACT</name>
<feature type="transmembrane region" description="Helical" evidence="1">
    <location>
        <begin position="307"/>
        <end position="328"/>
    </location>
</feature>
<proteinExistence type="predicted"/>
<feature type="transmembrane region" description="Helical" evidence="1">
    <location>
        <begin position="45"/>
        <end position="65"/>
    </location>
</feature>
<feature type="transmembrane region" description="Helical" evidence="1">
    <location>
        <begin position="173"/>
        <end position="198"/>
    </location>
</feature>
<keyword evidence="1" id="KW-1133">Transmembrane helix</keyword>
<feature type="transmembrane region" description="Helical" evidence="1">
    <location>
        <begin position="15"/>
        <end position="33"/>
    </location>
</feature>
<organism evidence="2 3">
    <name type="scientific">Rhodocytophaga rosea</name>
    <dbReference type="NCBI Taxonomy" id="2704465"/>
    <lineage>
        <taxon>Bacteria</taxon>
        <taxon>Pseudomonadati</taxon>
        <taxon>Bacteroidota</taxon>
        <taxon>Cytophagia</taxon>
        <taxon>Cytophagales</taxon>
        <taxon>Rhodocytophagaceae</taxon>
        <taxon>Rhodocytophaga</taxon>
    </lineage>
</organism>
<dbReference type="Proteomes" id="UP000480178">
    <property type="component" value="Chromosome"/>
</dbReference>
<accession>A0A6C0GID5</accession>
<evidence type="ECO:0000256" key="1">
    <source>
        <dbReference type="SAM" id="Phobius"/>
    </source>
</evidence>
<feature type="transmembrane region" description="Helical" evidence="1">
    <location>
        <begin position="104"/>
        <end position="130"/>
    </location>
</feature>
<keyword evidence="3" id="KW-1185">Reference proteome</keyword>
<sequence length="420" mass="44880">MEQTSAPAAYFTNDAVVLGILIAVLAFVFETSSRTTGFWAKFYKYVPSLILCYFIPAILNSLNIISGEQSGLYKIATQYLLPASLVLLTLSMDLKAILRLGPKALIMFLTGTVSIMLGGPLAIFLVSLVAPEVVGGSGPDAVWRGFATIAGSWIGGGANQIALKEVFEPSGNLFSAIIAVDVIIAYFWMGILLFGAGISKRLDERMKADTSAIEAVRKKLEDYSLNIMRIPSLLDWVRLVAVSFISVAVSHAIADIVVPWIETHAGFLDKFSLTSKVFWIVVLTTTAGLVLSFTKARNLEGAGASRLGTLLLYMLVVVIGMQMNLFAIFSNPGLLIVGAIWMLFHAIIMLSVARLIRAPLFFTAVGSMANVGGATSAPVVASAFHPSLATVGVLLAVFGYVLGTYCGYLSAILMQMVAPS</sequence>
<feature type="transmembrane region" description="Helical" evidence="1">
    <location>
        <begin position="236"/>
        <end position="257"/>
    </location>
</feature>
<protein>
    <submittedName>
        <fullName evidence="2">DUF819 family protein</fullName>
    </submittedName>
</protein>
<dbReference type="InterPro" id="IPR008537">
    <property type="entry name" value="DUF819"/>
</dbReference>
<dbReference type="KEGG" id="rhoz:GXP67_14350"/>
<reference evidence="2 3" key="1">
    <citation type="submission" date="2020-01" db="EMBL/GenBank/DDBJ databases">
        <authorList>
            <person name="Kim M.K."/>
        </authorList>
    </citation>
    <scope>NUCLEOTIDE SEQUENCE [LARGE SCALE GENOMIC DNA]</scope>
    <source>
        <strain evidence="2 3">172606-1</strain>
    </source>
</reference>
<evidence type="ECO:0000313" key="3">
    <source>
        <dbReference type="Proteomes" id="UP000480178"/>
    </source>
</evidence>
<evidence type="ECO:0000313" key="2">
    <source>
        <dbReference type="EMBL" id="QHT67729.1"/>
    </source>
</evidence>
<dbReference type="EMBL" id="CP048222">
    <property type="protein sequence ID" value="QHT67729.1"/>
    <property type="molecule type" value="Genomic_DNA"/>
</dbReference>
<feature type="transmembrane region" description="Helical" evidence="1">
    <location>
        <begin position="71"/>
        <end position="92"/>
    </location>
</feature>
<keyword evidence="1" id="KW-0812">Transmembrane</keyword>
<dbReference type="RefSeq" id="WP_162443752.1">
    <property type="nucleotide sequence ID" value="NZ_CP048222.1"/>
</dbReference>
<feature type="transmembrane region" description="Helical" evidence="1">
    <location>
        <begin position="360"/>
        <end position="381"/>
    </location>
</feature>
<dbReference type="Pfam" id="PF05684">
    <property type="entry name" value="DUF819"/>
    <property type="match status" value="1"/>
</dbReference>
<dbReference type="PANTHER" id="PTHR34289:SF8">
    <property type="entry name" value="DUF819 DOMAIN-CONTAINING PROTEIN"/>
    <property type="match status" value="1"/>
</dbReference>
<keyword evidence="1" id="KW-0472">Membrane</keyword>